<comment type="caution">
    <text evidence="2">The sequence shown here is derived from an EMBL/GenBank/DDBJ whole genome shotgun (WGS) entry which is preliminary data.</text>
</comment>
<dbReference type="SUPFAM" id="SSF52266">
    <property type="entry name" value="SGNH hydrolase"/>
    <property type="match status" value="1"/>
</dbReference>
<proteinExistence type="predicted"/>
<name>A0A917G8H1_9NOCA</name>
<reference evidence="2" key="2">
    <citation type="submission" date="2020-09" db="EMBL/GenBank/DDBJ databases">
        <authorList>
            <person name="Sun Q."/>
            <person name="Sedlacek I."/>
        </authorList>
    </citation>
    <scope>NUCLEOTIDE SEQUENCE</scope>
    <source>
        <strain evidence="2">CCM 7905</strain>
    </source>
</reference>
<dbReference type="EMBL" id="BMCU01000007">
    <property type="protein sequence ID" value="GGG27937.1"/>
    <property type="molecule type" value="Genomic_DNA"/>
</dbReference>
<evidence type="ECO:0000259" key="1">
    <source>
        <dbReference type="Pfam" id="PF13472"/>
    </source>
</evidence>
<evidence type="ECO:0000313" key="2">
    <source>
        <dbReference type="EMBL" id="GGG27937.1"/>
    </source>
</evidence>
<gene>
    <name evidence="2" type="ORF">GCM10007304_47220</name>
</gene>
<dbReference type="InterPro" id="IPR013830">
    <property type="entry name" value="SGNH_hydro"/>
</dbReference>
<dbReference type="Proteomes" id="UP000654257">
    <property type="component" value="Unassembled WGS sequence"/>
</dbReference>
<evidence type="ECO:0000313" key="3">
    <source>
        <dbReference type="Proteomes" id="UP000654257"/>
    </source>
</evidence>
<keyword evidence="3" id="KW-1185">Reference proteome</keyword>
<dbReference type="CDD" id="cd00229">
    <property type="entry name" value="SGNH_hydrolase"/>
    <property type="match status" value="1"/>
</dbReference>
<dbReference type="RefSeq" id="WP_188547688.1">
    <property type="nucleotide sequence ID" value="NZ_BMCU01000007.1"/>
</dbReference>
<accession>A0A917G8H1</accession>
<organism evidence="2 3">
    <name type="scientific">Rhodococcoides trifolii</name>
    <dbReference type="NCBI Taxonomy" id="908250"/>
    <lineage>
        <taxon>Bacteria</taxon>
        <taxon>Bacillati</taxon>
        <taxon>Actinomycetota</taxon>
        <taxon>Actinomycetes</taxon>
        <taxon>Mycobacteriales</taxon>
        <taxon>Nocardiaceae</taxon>
        <taxon>Rhodococcoides</taxon>
    </lineage>
</organism>
<dbReference type="Pfam" id="PF13472">
    <property type="entry name" value="Lipase_GDSL_2"/>
    <property type="match status" value="1"/>
</dbReference>
<dbReference type="InterPro" id="IPR036514">
    <property type="entry name" value="SGNH_hydro_sf"/>
</dbReference>
<protein>
    <recommendedName>
        <fullName evidence="1">SGNH hydrolase-type esterase domain-containing protein</fullName>
    </recommendedName>
</protein>
<reference evidence="2" key="1">
    <citation type="journal article" date="2014" name="Int. J. Syst. Evol. Microbiol.">
        <title>Complete genome sequence of Corynebacterium casei LMG S-19264T (=DSM 44701T), isolated from a smear-ripened cheese.</title>
        <authorList>
            <consortium name="US DOE Joint Genome Institute (JGI-PGF)"/>
            <person name="Walter F."/>
            <person name="Albersmeier A."/>
            <person name="Kalinowski J."/>
            <person name="Ruckert C."/>
        </authorList>
    </citation>
    <scope>NUCLEOTIDE SEQUENCE</scope>
    <source>
        <strain evidence="2">CCM 7905</strain>
    </source>
</reference>
<feature type="domain" description="SGNH hydrolase-type esterase" evidence="1">
    <location>
        <begin position="64"/>
        <end position="256"/>
    </location>
</feature>
<dbReference type="Gene3D" id="3.40.50.1110">
    <property type="entry name" value="SGNH hydrolase"/>
    <property type="match status" value="1"/>
</dbReference>
<dbReference type="AlphaFoldDB" id="A0A917G8H1"/>
<sequence>MAHSFPDHLRRIRVRDVALAVFALVVVLAAVTVVLGSRGSSDAAPAPASAPPTDAAGSQQSMLFFGDTYTAGPSQLPNRSYACLAATRLGYLCNVESDVNLAYVAGTITQPATATQGVGPTIDVPTVDSRIDRAQVLYRADVVVLDAGRNDLSRSSTALSAAFLTTVEHARRAWPTARLVVIAPWSIDNLEPNVATAAGRPVPVDTLMQDALDSSTALAGVTLVDPGALGWLRGQNIEQLRAADNLLVPNEQGHALVADALVSALTQPATRPDTTDTADDESDN</sequence>